<gene>
    <name evidence="2" type="ORF">QBC33DRAFT_497516</name>
</gene>
<dbReference type="EMBL" id="MU839020">
    <property type="protein sequence ID" value="KAK1764422.1"/>
    <property type="molecule type" value="Genomic_DNA"/>
</dbReference>
<dbReference type="SUPFAM" id="SSF49482">
    <property type="entry name" value="Aromatic compound dioxygenase"/>
    <property type="match status" value="1"/>
</dbReference>
<sequence>MGLKSTLAALMLAVPLGLAHPGHEKVYQHNAVPLEARSLNHCKRHFEKEEFMKRTVEIHGAELSRLRRAAGLEAEDAVPIHKRDYISVSKIDHKSSTPVTATTDPFSLFADAGACMLMPAVDQGPLYVKGEEVRKDITEGQAGIKLTLAIQVVDYKTCEVVPDAFVDIWSSNATGMYVGVQGYPGMGDPNDASILKGTTLRGIQPTDAHGVATFDSLFPGHYSGRATHIHAIVYLGAKKEANNTITGGRAAHVGQIYFDQSLITNVDKNTPYSSNTMKIQLNTGDFLFQQGANGDDPIARYALVGDSFANGMFAWIRFGINTAASKNVNPAAFWTADGGVMNPTGPISQITGGGAFGGFGGFGGFGRKKREAQKAAEKENK</sequence>
<organism evidence="2 3">
    <name type="scientific">Phialemonium atrogriseum</name>
    <dbReference type="NCBI Taxonomy" id="1093897"/>
    <lineage>
        <taxon>Eukaryota</taxon>
        <taxon>Fungi</taxon>
        <taxon>Dikarya</taxon>
        <taxon>Ascomycota</taxon>
        <taxon>Pezizomycotina</taxon>
        <taxon>Sordariomycetes</taxon>
        <taxon>Sordariomycetidae</taxon>
        <taxon>Cephalothecales</taxon>
        <taxon>Cephalothecaceae</taxon>
        <taxon>Phialemonium</taxon>
    </lineage>
</organism>
<dbReference type="CDD" id="cd03457">
    <property type="entry name" value="intradiol_dioxygenase_like"/>
    <property type="match status" value="1"/>
</dbReference>
<keyword evidence="2" id="KW-0223">Dioxygenase</keyword>
<dbReference type="PANTHER" id="PTHR34315">
    <property type="match status" value="1"/>
</dbReference>
<comment type="caution">
    <text evidence="2">The sequence shown here is derived from an EMBL/GenBank/DDBJ whole genome shotgun (WGS) entry which is preliminary data.</text>
</comment>
<proteinExistence type="predicted"/>
<accession>A0AAJ0BWM9</accession>
<protein>
    <submittedName>
        <fullName evidence="2">Aromatic compound dioxygenase</fullName>
    </submittedName>
</protein>
<keyword evidence="1" id="KW-0732">Signal</keyword>
<dbReference type="Gene3D" id="2.60.130.10">
    <property type="entry name" value="Aromatic compound dioxygenase"/>
    <property type="match status" value="1"/>
</dbReference>
<feature type="chain" id="PRO_5042530323" evidence="1">
    <location>
        <begin position="20"/>
        <end position="381"/>
    </location>
</feature>
<dbReference type="GO" id="GO:0005506">
    <property type="term" value="F:iron ion binding"/>
    <property type="evidence" value="ECO:0007669"/>
    <property type="project" value="InterPro"/>
</dbReference>
<dbReference type="InterPro" id="IPR015889">
    <property type="entry name" value="Intradiol_dOase_core"/>
</dbReference>
<name>A0AAJ0BWM9_9PEZI</name>
<keyword evidence="2" id="KW-0560">Oxidoreductase</keyword>
<reference evidence="2" key="1">
    <citation type="submission" date="2023-06" db="EMBL/GenBank/DDBJ databases">
        <title>Genome-scale phylogeny and comparative genomics of the fungal order Sordariales.</title>
        <authorList>
            <consortium name="Lawrence Berkeley National Laboratory"/>
            <person name="Hensen N."/>
            <person name="Bonometti L."/>
            <person name="Westerberg I."/>
            <person name="Brannstrom I.O."/>
            <person name="Guillou S."/>
            <person name="Cros-Aarteil S."/>
            <person name="Calhoun S."/>
            <person name="Haridas S."/>
            <person name="Kuo A."/>
            <person name="Mondo S."/>
            <person name="Pangilinan J."/>
            <person name="Riley R."/>
            <person name="Labutti K."/>
            <person name="Andreopoulos B."/>
            <person name="Lipzen A."/>
            <person name="Chen C."/>
            <person name="Yanf M."/>
            <person name="Daum C."/>
            <person name="Ng V."/>
            <person name="Clum A."/>
            <person name="Steindorff A."/>
            <person name="Ohm R."/>
            <person name="Martin F."/>
            <person name="Silar P."/>
            <person name="Natvig D."/>
            <person name="Lalanne C."/>
            <person name="Gautier V."/>
            <person name="Ament-Velasquez S.L."/>
            <person name="Kruys A."/>
            <person name="Hutchinson M.I."/>
            <person name="Powell A.J."/>
            <person name="Barry K."/>
            <person name="Miller A.N."/>
            <person name="Grigoriev I.V."/>
            <person name="Debuchy R."/>
            <person name="Gladieux P."/>
            <person name="Thoren M.H."/>
            <person name="Johannesson H."/>
        </authorList>
    </citation>
    <scope>NUCLEOTIDE SEQUENCE</scope>
    <source>
        <strain evidence="2">8032-3</strain>
    </source>
</reference>
<dbReference type="GO" id="GO:0016702">
    <property type="term" value="F:oxidoreductase activity, acting on single donors with incorporation of molecular oxygen, incorporation of two atoms of oxygen"/>
    <property type="evidence" value="ECO:0007669"/>
    <property type="project" value="InterPro"/>
</dbReference>
<evidence type="ECO:0000313" key="2">
    <source>
        <dbReference type="EMBL" id="KAK1764422.1"/>
    </source>
</evidence>
<feature type="signal peptide" evidence="1">
    <location>
        <begin position="1"/>
        <end position="19"/>
    </location>
</feature>
<dbReference type="AlphaFoldDB" id="A0AAJ0BWM9"/>
<keyword evidence="3" id="KW-1185">Reference proteome</keyword>
<dbReference type="RefSeq" id="XP_060280635.1">
    <property type="nucleotide sequence ID" value="XM_060425591.1"/>
</dbReference>
<dbReference type="Proteomes" id="UP001244011">
    <property type="component" value="Unassembled WGS sequence"/>
</dbReference>
<dbReference type="GeneID" id="85308778"/>
<dbReference type="PANTHER" id="PTHR34315:SF1">
    <property type="entry name" value="INTRADIOL RING-CLEAVAGE DIOXYGENASES DOMAIN-CONTAINING PROTEIN-RELATED"/>
    <property type="match status" value="1"/>
</dbReference>
<evidence type="ECO:0000256" key="1">
    <source>
        <dbReference type="SAM" id="SignalP"/>
    </source>
</evidence>
<evidence type="ECO:0000313" key="3">
    <source>
        <dbReference type="Proteomes" id="UP001244011"/>
    </source>
</evidence>